<feature type="domain" description="Ig-like" evidence="8">
    <location>
        <begin position="581"/>
        <end position="662"/>
    </location>
</feature>
<keyword evidence="4" id="KW-0325">Glycoprotein</keyword>
<keyword evidence="3" id="KW-1015">Disulfide bond</keyword>
<feature type="domain" description="Ig-like" evidence="8">
    <location>
        <begin position="414"/>
        <end position="487"/>
    </location>
</feature>
<dbReference type="InterPro" id="IPR013783">
    <property type="entry name" value="Ig-like_fold"/>
</dbReference>
<evidence type="ECO:0000256" key="4">
    <source>
        <dbReference type="ARBA" id="ARBA00023180"/>
    </source>
</evidence>
<evidence type="ECO:0000259" key="8">
    <source>
        <dbReference type="PROSITE" id="PS50835"/>
    </source>
</evidence>
<accession>A0AA36AUM7</accession>
<keyword evidence="2" id="KW-0472">Membrane</keyword>
<evidence type="ECO:0000256" key="1">
    <source>
        <dbReference type="ARBA" id="ARBA00004479"/>
    </source>
</evidence>
<dbReference type="Pfam" id="PF07679">
    <property type="entry name" value="I-set"/>
    <property type="match status" value="1"/>
</dbReference>
<dbReference type="InterPro" id="IPR051275">
    <property type="entry name" value="Cell_adhesion_signaling"/>
</dbReference>
<dbReference type="GO" id="GO:0005911">
    <property type="term" value="C:cell-cell junction"/>
    <property type="evidence" value="ECO:0007669"/>
    <property type="project" value="TreeGrafter"/>
</dbReference>
<keyword evidence="7" id="KW-0732">Signal</keyword>
<sequence>MSIMEFNLIHLKYLLIMQCSYFSLATPDGSIKFVKINQEVTLKCPIANENVTVWVLRLHQINSPDWSPVKTKKFEANVLPGKVNILNITLISNGDVIAICKSTNKAIKFIATTLFNDRGNLYPSFETPNAIKDKKFTLKCNTTSYGASTFWYTGNGTVIAKYSGGANQDYSKYFGSRQETSCQERICTLSITNVSLAEDNMSIICNTGFHTSMFNITVFVLPKSVTIKSISKTVPVENQNKSYECLIKDTNPEFSVFWLITKNDGTQKNVTKYISNKSSKSGKLTTLSSKLTLTLNKKFKKLQCVAYFPGKNEFDNYSEELDLQVKYSPEDNMILDVSRGKVCVDTPTKFRCSWKGGDPPASVTLKYEKYSNTSKEEVEINVIPSKSHQTVKCLGIHIAANVSCEKNLTIYYPPHTIEIKADEPFLEGSKGILHCKAINGYPEKYSYRWDPSNKTSQNLTLPQLNRTHNNKVYTCYASNKCSKRELHKRHWFNVEYVPDLTASENVIFFENQTSILDCSAKGNPIPEVRLEYGNQSFPANFPLIFNRRNVSDVFCVAIAKSTKHGNFTSRKKINILLKYPPQVNIHISNETNNIIINCTAFDGIPPNYEYKLEQKWGNTTKNTYNINVLSINNSTFNNTGTWECHVSNEYFHVSKSSNYKIPVKPIFSSISNDPKMRNVAIGESVIFKQCFYSHPKSDVKWQINDKLIDSNKYLTTDYLSNEFPFKGSCTSLKIEDIKANDFRTYQLIVENSIGKEIIIFDLRSKDSDYRDYLIKPINHKKYTHAPDPVCVPFSENLTPMFFFLEEPRTSSPPYFLDAAQIYMSPFKNLNNLTRPTFQCANNMDDVYGNISRKPDNMDSAYVNDSQTPGKMDDAYGNISRRPDTVEEQCTEISDPRYLCMKQPDMDSAYVNDSQTPGKMDDAYGNISRRPDNMDGAYVNDSQIPGKMDDAYGNISRRPDNMDGAYINYSQKPGTVKDQYAEMSHPRYLCMKKLAVEVQYGEVSEHIYIEMKKRDMDVDYVNVPKNPGDYQ</sequence>
<gene>
    <name evidence="9" type="ORF">OCTVUL_1B009981</name>
</gene>
<reference evidence="9" key="1">
    <citation type="submission" date="2023-08" db="EMBL/GenBank/DDBJ databases">
        <authorList>
            <person name="Alioto T."/>
            <person name="Alioto T."/>
            <person name="Gomez Garrido J."/>
        </authorList>
    </citation>
    <scope>NUCLEOTIDE SEQUENCE</scope>
</reference>
<evidence type="ECO:0000313" key="10">
    <source>
        <dbReference type="Proteomes" id="UP001162480"/>
    </source>
</evidence>
<dbReference type="SUPFAM" id="SSF48726">
    <property type="entry name" value="Immunoglobulin"/>
    <property type="match status" value="4"/>
</dbReference>
<feature type="region of interest" description="Disordered" evidence="6">
    <location>
        <begin position="857"/>
        <end position="876"/>
    </location>
</feature>
<keyword evidence="10" id="KW-1185">Reference proteome</keyword>
<feature type="domain" description="Ig-like" evidence="8">
    <location>
        <begin position="222"/>
        <end position="322"/>
    </location>
</feature>
<dbReference type="InterPro" id="IPR013098">
    <property type="entry name" value="Ig_I-set"/>
</dbReference>
<dbReference type="GO" id="GO:0098609">
    <property type="term" value="P:cell-cell adhesion"/>
    <property type="evidence" value="ECO:0007669"/>
    <property type="project" value="TreeGrafter"/>
</dbReference>
<proteinExistence type="predicted"/>
<keyword evidence="5" id="KW-0393">Immunoglobulin domain</keyword>
<dbReference type="InterPro" id="IPR003599">
    <property type="entry name" value="Ig_sub"/>
</dbReference>
<dbReference type="PROSITE" id="PS50835">
    <property type="entry name" value="IG_LIKE"/>
    <property type="match status" value="3"/>
</dbReference>
<evidence type="ECO:0000256" key="5">
    <source>
        <dbReference type="ARBA" id="ARBA00023319"/>
    </source>
</evidence>
<dbReference type="PANTHER" id="PTHR11640:SF31">
    <property type="entry name" value="IRREGULAR CHIASM C-ROUGHEST PROTEIN-RELATED"/>
    <property type="match status" value="1"/>
</dbReference>
<dbReference type="InterPro" id="IPR007110">
    <property type="entry name" value="Ig-like_dom"/>
</dbReference>
<name>A0AA36AUM7_OCTVU</name>
<dbReference type="GO" id="GO:0005886">
    <property type="term" value="C:plasma membrane"/>
    <property type="evidence" value="ECO:0007669"/>
    <property type="project" value="TreeGrafter"/>
</dbReference>
<dbReference type="Gene3D" id="2.60.40.10">
    <property type="entry name" value="Immunoglobulins"/>
    <property type="match status" value="4"/>
</dbReference>
<evidence type="ECO:0000256" key="6">
    <source>
        <dbReference type="SAM" id="MobiDB-lite"/>
    </source>
</evidence>
<dbReference type="EMBL" id="OX597818">
    <property type="protein sequence ID" value="CAI9722595.1"/>
    <property type="molecule type" value="Genomic_DNA"/>
</dbReference>
<dbReference type="InterPro" id="IPR036179">
    <property type="entry name" value="Ig-like_dom_sf"/>
</dbReference>
<dbReference type="Proteomes" id="UP001162480">
    <property type="component" value="Chromosome 5"/>
</dbReference>
<feature type="chain" id="PRO_5041263523" evidence="7">
    <location>
        <begin position="26"/>
        <end position="1030"/>
    </location>
</feature>
<dbReference type="SMART" id="SM00409">
    <property type="entry name" value="IG"/>
    <property type="match status" value="3"/>
</dbReference>
<dbReference type="PANTHER" id="PTHR11640">
    <property type="entry name" value="NEPHRIN"/>
    <property type="match status" value="1"/>
</dbReference>
<protein>
    <submittedName>
        <fullName evidence="9">XP_036359227.1uncharacterized protein LOC115212116</fullName>
    </submittedName>
</protein>
<evidence type="ECO:0000256" key="3">
    <source>
        <dbReference type="ARBA" id="ARBA00023157"/>
    </source>
</evidence>
<comment type="subcellular location">
    <subcellularLocation>
        <location evidence="1">Membrane</location>
        <topology evidence="1">Single-pass type I membrane protein</topology>
    </subcellularLocation>
</comment>
<evidence type="ECO:0000256" key="2">
    <source>
        <dbReference type="ARBA" id="ARBA00023136"/>
    </source>
</evidence>
<organism evidence="9 10">
    <name type="scientific">Octopus vulgaris</name>
    <name type="common">Common octopus</name>
    <dbReference type="NCBI Taxonomy" id="6645"/>
    <lineage>
        <taxon>Eukaryota</taxon>
        <taxon>Metazoa</taxon>
        <taxon>Spiralia</taxon>
        <taxon>Lophotrochozoa</taxon>
        <taxon>Mollusca</taxon>
        <taxon>Cephalopoda</taxon>
        <taxon>Coleoidea</taxon>
        <taxon>Octopodiformes</taxon>
        <taxon>Octopoda</taxon>
        <taxon>Incirrata</taxon>
        <taxon>Octopodidae</taxon>
        <taxon>Octopus</taxon>
    </lineage>
</organism>
<evidence type="ECO:0000256" key="7">
    <source>
        <dbReference type="SAM" id="SignalP"/>
    </source>
</evidence>
<dbReference type="AlphaFoldDB" id="A0AA36AUM7"/>
<evidence type="ECO:0000313" key="9">
    <source>
        <dbReference type="EMBL" id="CAI9722595.1"/>
    </source>
</evidence>
<dbReference type="GO" id="GO:0050839">
    <property type="term" value="F:cell adhesion molecule binding"/>
    <property type="evidence" value="ECO:0007669"/>
    <property type="project" value="TreeGrafter"/>
</dbReference>
<feature type="signal peptide" evidence="7">
    <location>
        <begin position="1"/>
        <end position="25"/>
    </location>
</feature>